<name>A0ABV2X3W0_9NOCA</name>
<proteinExistence type="predicted"/>
<dbReference type="RefSeq" id="WP_063019658.1">
    <property type="nucleotide sequence ID" value="NZ_JBEYBM010000003.1"/>
</dbReference>
<evidence type="ECO:0000256" key="1">
    <source>
        <dbReference type="SAM" id="SignalP"/>
    </source>
</evidence>
<evidence type="ECO:0000313" key="3">
    <source>
        <dbReference type="Proteomes" id="UP001550535"/>
    </source>
</evidence>
<dbReference type="Proteomes" id="UP001550535">
    <property type="component" value="Unassembled WGS sequence"/>
</dbReference>
<dbReference type="EMBL" id="JBEYBR010000003">
    <property type="protein sequence ID" value="MEU2120585.1"/>
    <property type="molecule type" value="Genomic_DNA"/>
</dbReference>
<keyword evidence="1" id="KW-0732">Signal</keyword>
<protein>
    <submittedName>
        <fullName evidence="2">Uncharacterized protein</fullName>
    </submittedName>
</protein>
<reference evidence="2 3" key="1">
    <citation type="submission" date="2024-06" db="EMBL/GenBank/DDBJ databases">
        <title>The Natural Products Discovery Center: Release of the First 8490 Sequenced Strains for Exploring Actinobacteria Biosynthetic Diversity.</title>
        <authorList>
            <person name="Kalkreuter E."/>
            <person name="Kautsar S.A."/>
            <person name="Yang D."/>
            <person name="Bader C.D."/>
            <person name="Teijaro C.N."/>
            <person name="Fluegel L."/>
            <person name="Davis C.M."/>
            <person name="Simpson J.R."/>
            <person name="Lauterbach L."/>
            <person name="Steele A.D."/>
            <person name="Gui C."/>
            <person name="Meng S."/>
            <person name="Li G."/>
            <person name="Viehrig K."/>
            <person name="Ye F."/>
            <person name="Su P."/>
            <person name="Kiefer A.F."/>
            <person name="Nichols A."/>
            <person name="Cepeda A.J."/>
            <person name="Yan W."/>
            <person name="Fan B."/>
            <person name="Jiang Y."/>
            <person name="Adhikari A."/>
            <person name="Zheng C.-J."/>
            <person name="Schuster L."/>
            <person name="Cowan T.M."/>
            <person name="Smanski M.J."/>
            <person name="Chevrette M.G."/>
            <person name="De Carvalho L.P.S."/>
            <person name="Shen B."/>
        </authorList>
    </citation>
    <scope>NUCLEOTIDE SEQUENCE [LARGE SCALE GENOMIC DNA]</scope>
    <source>
        <strain evidence="2 3">NPDC019434</strain>
    </source>
</reference>
<feature type="chain" id="PRO_5045060258" evidence="1">
    <location>
        <begin position="28"/>
        <end position="73"/>
    </location>
</feature>
<feature type="signal peptide" evidence="1">
    <location>
        <begin position="1"/>
        <end position="27"/>
    </location>
</feature>
<keyword evidence="3" id="KW-1185">Reference proteome</keyword>
<accession>A0ABV2X3W0</accession>
<comment type="caution">
    <text evidence="2">The sequence shown here is derived from an EMBL/GenBank/DDBJ whole genome shotgun (WGS) entry which is preliminary data.</text>
</comment>
<sequence length="73" mass="7722">MKKTVTGLLMGTLATGALIASAPAAQATVYPNEKQCLAAAKQEEARRVSAGDINVPHYSCKAEGNGWRMGIFR</sequence>
<organism evidence="2 3">
    <name type="scientific">Nocardia niwae</name>
    <dbReference type="NCBI Taxonomy" id="626084"/>
    <lineage>
        <taxon>Bacteria</taxon>
        <taxon>Bacillati</taxon>
        <taxon>Actinomycetota</taxon>
        <taxon>Actinomycetes</taxon>
        <taxon>Mycobacteriales</taxon>
        <taxon>Nocardiaceae</taxon>
        <taxon>Nocardia</taxon>
    </lineage>
</organism>
<evidence type="ECO:0000313" key="2">
    <source>
        <dbReference type="EMBL" id="MEU2120585.1"/>
    </source>
</evidence>
<gene>
    <name evidence="2" type="ORF">ABZ507_02030</name>
</gene>